<dbReference type="OrthoDB" id="3182032at2"/>
<organism evidence="1 2">
    <name type="scientific">Olsenella profusa F0195</name>
    <dbReference type="NCBI Taxonomy" id="1125712"/>
    <lineage>
        <taxon>Bacteria</taxon>
        <taxon>Bacillati</taxon>
        <taxon>Actinomycetota</taxon>
        <taxon>Coriobacteriia</taxon>
        <taxon>Coriobacteriales</taxon>
        <taxon>Atopobiaceae</taxon>
        <taxon>Olsenella</taxon>
    </lineage>
</organism>
<accession>U2TBI8</accession>
<gene>
    <name evidence="1" type="ORF">HMPREF1316_1951</name>
</gene>
<dbReference type="PATRIC" id="fig|1125712.3.peg.331"/>
<proteinExistence type="predicted"/>
<dbReference type="STRING" id="1125712.HMPREF1316_1951"/>
<keyword evidence="2" id="KW-1185">Reference proteome</keyword>
<dbReference type="EMBL" id="AWEZ01000010">
    <property type="protein sequence ID" value="ERL10404.1"/>
    <property type="molecule type" value="Genomic_DNA"/>
</dbReference>
<sequence>MAQMQEDRRAAYLAKTRREIVALVERGVRMVGNALSSVCLVKGDLSDAERTGAPLLGGPDGTALRASLTALGYAPEDWCGLAAVDEGGRALDAELLRLAVVTLDPDTLIVCDETAAAALREALADELVGLPDIHQSMLEAGLVVDVLGMRVLNLGGFAAALGEEAQKQLMWARLKQLPPLGEPY</sequence>
<evidence type="ECO:0000313" key="2">
    <source>
        <dbReference type="Proteomes" id="UP000016638"/>
    </source>
</evidence>
<reference evidence="1 2" key="1">
    <citation type="submission" date="2013-08" db="EMBL/GenBank/DDBJ databases">
        <authorList>
            <person name="Durkin A.S."/>
            <person name="Haft D.R."/>
            <person name="McCorrison J."/>
            <person name="Torralba M."/>
            <person name="Gillis M."/>
            <person name="Haft D.H."/>
            <person name="Methe B."/>
            <person name="Sutton G."/>
            <person name="Nelson K.E."/>
        </authorList>
    </citation>
    <scope>NUCLEOTIDE SEQUENCE [LARGE SCALE GENOMIC DNA]</scope>
    <source>
        <strain evidence="1 2">F0195</strain>
    </source>
</reference>
<name>U2TBI8_9ACTN</name>
<dbReference type="AlphaFoldDB" id="U2TBI8"/>
<dbReference type="Proteomes" id="UP000016638">
    <property type="component" value="Unassembled WGS sequence"/>
</dbReference>
<evidence type="ECO:0000313" key="1">
    <source>
        <dbReference type="EMBL" id="ERL10404.1"/>
    </source>
</evidence>
<dbReference type="eggNOG" id="ENOG5033X48">
    <property type="taxonomic scope" value="Bacteria"/>
</dbReference>
<protein>
    <submittedName>
        <fullName evidence="1">Uncharacterized protein</fullName>
    </submittedName>
</protein>
<comment type="caution">
    <text evidence="1">The sequence shown here is derived from an EMBL/GenBank/DDBJ whole genome shotgun (WGS) entry which is preliminary data.</text>
</comment>